<dbReference type="PANTHER" id="PTHR30368:SF2">
    <property type="entry name" value="SULFATE-BINDING PROTEIN"/>
    <property type="match status" value="1"/>
</dbReference>
<protein>
    <submittedName>
        <fullName evidence="7">Sulfate ABC transporter substrate-binding protein</fullName>
    </submittedName>
</protein>
<keyword evidence="5" id="KW-0574">Periplasm</keyword>
<dbReference type="EMBL" id="BAHC01000107">
    <property type="protein sequence ID" value="GAB90556.1"/>
    <property type="molecule type" value="Genomic_DNA"/>
</dbReference>
<dbReference type="Pfam" id="PF13531">
    <property type="entry name" value="SBP_bac_11"/>
    <property type="match status" value="1"/>
</dbReference>
<keyword evidence="6" id="KW-0472">Membrane</keyword>
<keyword evidence="8" id="KW-1185">Reference proteome</keyword>
<evidence type="ECO:0000256" key="3">
    <source>
        <dbReference type="ARBA" id="ARBA00022448"/>
    </source>
</evidence>
<name>K6W9W5_9ACTN</name>
<dbReference type="eggNOG" id="COG1613">
    <property type="taxonomic scope" value="Bacteria"/>
</dbReference>
<comment type="subcellular location">
    <subcellularLocation>
        <location evidence="1">Periplasm</location>
    </subcellularLocation>
</comment>
<feature type="non-terminal residue" evidence="7">
    <location>
        <position position="150"/>
    </location>
</feature>
<keyword evidence="4" id="KW-0732">Signal</keyword>
<evidence type="ECO:0000256" key="5">
    <source>
        <dbReference type="ARBA" id="ARBA00022764"/>
    </source>
</evidence>
<gene>
    <name evidence="7" type="primary">subI</name>
    <name evidence="7" type="ORF">GORHZ_107_00010</name>
</gene>
<accession>K6W9W5</accession>
<evidence type="ECO:0000256" key="1">
    <source>
        <dbReference type="ARBA" id="ARBA00004418"/>
    </source>
</evidence>
<evidence type="ECO:0000313" key="8">
    <source>
        <dbReference type="Proteomes" id="UP000008363"/>
    </source>
</evidence>
<evidence type="ECO:0000256" key="4">
    <source>
        <dbReference type="ARBA" id="ARBA00022729"/>
    </source>
</evidence>
<dbReference type="SUPFAM" id="SSF53850">
    <property type="entry name" value="Periplasmic binding protein-like II"/>
    <property type="match status" value="1"/>
</dbReference>
<keyword evidence="6" id="KW-1133">Transmembrane helix</keyword>
<organism evidence="7 8">
    <name type="scientific">Gordonia rhizosphera NBRC 16068</name>
    <dbReference type="NCBI Taxonomy" id="1108045"/>
    <lineage>
        <taxon>Bacteria</taxon>
        <taxon>Bacillati</taxon>
        <taxon>Actinomycetota</taxon>
        <taxon>Actinomycetes</taxon>
        <taxon>Mycobacteriales</taxon>
        <taxon>Gordoniaceae</taxon>
        <taxon>Gordonia</taxon>
    </lineage>
</organism>
<dbReference type="AlphaFoldDB" id="K6W9W5"/>
<evidence type="ECO:0000313" key="7">
    <source>
        <dbReference type="EMBL" id="GAB90556.1"/>
    </source>
</evidence>
<dbReference type="PANTHER" id="PTHR30368">
    <property type="entry name" value="SULFATE-BINDING PROTEIN"/>
    <property type="match status" value="1"/>
</dbReference>
<dbReference type="GO" id="GO:0042597">
    <property type="term" value="C:periplasmic space"/>
    <property type="evidence" value="ECO:0007669"/>
    <property type="project" value="UniProtKB-SubCell"/>
</dbReference>
<feature type="transmembrane region" description="Helical" evidence="6">
    <location>
        <begin position="12"/>
        <end position="31"/>
    </location>
</feature>
<dbReference type="InterPro" id="IPR005669">
    <property type="entry name" value="Thiosulph/SO4-bd"/>
</dbReference>
<sequence>MAESGAGRARARWAPVSVVLVVLLGIVGLTACGGGSTDQPGGVDISSGARHVNLVAYATPKPGFDVVIPAFRSTPEGHDIGFSQSYGPSGDQSRKVARRVPADVVNFSVEPDITRLVTEGIVDADWQAQAPNNSTPFGSVVVLVVRKGNP</sequence>
<reference evidence="7 8" key="1">
    <citation type="submission" date="2012-08" db="EMBL/GenBank/DDBJ databases">
        <title>Whole genome shotgun sequence of Gordonia rhizosphera NBRC 16068.</title>
        <authorList>
            <person name="Takarada H."/>
            <person name="Isaki S."/>
            <person name="Hosoyama A."/>
            <person name="Tsuchikane K."/>
            <person name="Katsumata H."/>
            <person name="Baba S."/>
            <person name="Ohji S."/>
            <person name="Yamazaki S."/>
            <person name="Fujita N."/>
        </authorList>
    </citation>
    <scope>NUCLEOTIDE SEQUENCE [LARGE SCALE GENOMIC DNA]</scope>
    <source>
        <strain evidence="7 8">NBRC 16068</strain>
    </source>
</reference>
<proteinExistence type="inferred from homology"/>
<dbReference type="GO" id="GO:0140104">
    <property type="term" value="F:molecular carrier activity"/>
    <property type="evidence" value="ECO:0007669"/>
    <property type="project" value="InterPro"/>
</dbReference>
<keyword evidence="6" id="KW-0812">Transmembrane</keyword>
<dbReference type="Proteomes" id="UP000008363">
    <property type="component" value="Unassembled WGS sequence"/>
</dbReference>
<dbReference type="GO" id="GO:1902358">
    <property type="term" value="P:sulfate transmembrane transport"/>
    <property type="evidence" value="ECO:0007669"/>
    <property type="project" value="InterPro"/>
</dbReference>
<evidence type="ECO:0000256" key="6">
    <source>
        <dbReference type="SAM" id="Phobius"/>
    </source>
</evidence>
<dbReference type="STRING" id="1108045.GORHZ_107_00010"/>
<dbReference type="Gene3D" id="3.40.190.10">
    <property type="entry name" value="Periplasmic binding protein-like II"/>
    <property type="match status" value="1"/>
</dbReference>
<comment type="similarity">
    <text evidence="2">Belongs to the prokaryotic sulfate-binding protein family.</text>
</comment>
<keyword evidence="3" id="KW-0813">Transport</keyword>
<evidence type="ECO:0000256" key="2">
    <source>
        <dbReference type="ARBA" id="ARBA00006099"/>
    </source>
</evidence>
<comment type="caution">
    <text evidence="7">The sequence shown here is derived from an EMBL/GenBank/DDBJ whole genome shotgun (WGS) entry which is preliminary data.</text>
</comment>